<organism evidence="1 2">
    <name type="scientific">Vitis vinifera</name>
    <name type="common">Grape</name>
    <dbReference type="NCBI Taxonomy" id="29760"/>
    <lineage>
        <taxon>Eukaryota</taxon>
        <taxon>Viridiplantae</taxon>
        <taxon>Streptophyta</taxon>
        <taxon>Embryophyta</taxon>
        <taxon>Tracheophyta</taxon>
        <taxon>Spermatophyta</taxon>
        <taxon>Magnoliopsida</taxon>
        <taxon>eudicotyledons</taxon>
        <taxon>Gunneridae</taxon>
        <taxon>Pentapetalae</taxon>
        <taxon>rosids</taxon>
        <taxon>Vitales</taxon>
        <taxon>Vitaceae</taxon>
        <taxon>Viteae</taxon>
        <taxon>Vitis</taxon>
    </lineage>
</organism>
<evidence type="ECO:0000313" key="1">
    <source>
        <dbReference type="EMBL" id="RVW18635.1"/>
    </source>
</evidence>
<comment type="caution">
    <text evidence="1">The sequence shown here is derived from an EMBL/GenBank/DDBJ whole genome shotgun (WGS) entry which is preliminary data.</text>
</comment>
<reference evidence="1 2" key="1">
    <citation type="journal article" date="2018" name="PLoS Genet.">
        <title>Population sequencing reveals clonal diversity and ancestral inbreeding in the grapevine cultivar Chardonnay.</title>
        <authorList>
            <person name="Roach M.J."/>
            <person name="Johnson D.L."/>
            <person name="Bohlmann J."/>
            <person name="van Vuuren H.J."/>
            <person name="Jones S.J."/>
            <person name="Pretorius I.S."/>
            <person name="Schmidt S.A."/>
            <person name="Borneman A.R."/>
        </authorList>
    </citation>
    <scope>NUCLEOTIDE SEQUENCE [LARGE SCALE GENOMIC DNA]</scope>
    <source>
        <strain evidence="2">cv. Chardonnay</strain>
        <tissue evidence="1">Leaf</tissue>
    </source>
</reference>
<name>A0A438C5V4_VITVI</name>
<evidence type="ECO:0000313" key="2">
    <source>
        <dbReference type="Proteomes" id="UP000288805"/>
    </source>
</evidence>
<accession>A0A438C5V4</accession>
<proteinExistence type="predicted"/>
<dbReference type="EMBL" id="QGNW01002517">
    <property type="protein sequence ID" value="RVW18635.1"/>
    <property type="molecule type" value="Genomic_DNA"/>
</dbReference>
<dbReference type="AlphaFoldDB" id="A0A438C5V4"/>
<dbReference type="Proteomes" id="UP000288805">
    <property type="component" value="Unassembled WGS sequence"/>
</dbReference>
<protein>
    <submittedName>
        <fullName evidence="1">Uncharacterized protein</fullName>
    </submittedName>
</protein>
<sequence>MVTETYGIPSMRMDSEMTSIEASLCLTSLWKELDNINNQTPLWYMAAFFSIGAQRHSGVSSDVVGHSGYALVDNPTHEDHAFPSEKDMPWHGVDHVLDTPDCNVALDFELQPNGRIHVQSDGEEENEPDVMSLSVFIIPSRNRSVRRCRVRQMAPNLLSPFISQLETRQSAIRMNLKEAVAFVFSRDLDAR</sequence>
<gene>
    <name evidence="1" type="ORF">CK203_104263</name>
</gene>